<reference evidence="2" key="1">
    <citation type="journal article" date="2022" name="bioRxiv">
        <title>Sequencing and chromosome-scale assembly of the giantPleurodeles waltlgenome.</title>
        <authorList>
            <person name="Brown T."/>
            <person name="Elewa A."/>
            <person name="Iarovenko S."/>
            <person name="Subramanian E."/>
            <person name="Araus A.J."/>
            <person name="Petzold A."/>
            <person name="Susuki M."/>
            <person name="Suzuki K.-i.T."/>
            <person name="Hayashi T."/>
            <person name="Toyoda A."/>
            <person name="Oliveira C."/>
            <person name="Osipova E."/>
            <person name="Leigh N.D."/>
            <person name="Simon A."/>
            <person name="Yun M.H."/>
        </authorList>
    </citation>
    <scope>NUCLEOTIDE SEQUENCE</scope>
    <source>
        <strain evidence="2">20211129_DDA</strain>
        <tissue evidence="2">Liver</tissue>
    </source>
</reference>
<keyword evidence="3" id="KW-1185">Reference proteome</keyword>
<gene>
    <name evidence="2" type="ORF">NDU88_002944</name>
</gene>
<feature type="region of interest" description="Disordered" evidence="1">
    <location>
        <begin position="109"/>
        <end position="134"/>
    </location>
</feature>
<comment type="caution">
    <text evidence="2">The sequence shown here is derived from an EMBL/GenBank/DDBJ whole genome shotgun (WGS) entry which is preliminary data.</text>
</comment>
<name>A0AAV7MQW3_PLEWA</name>
<evidence type="ECO:0000256" key="1">
    <source>
        <dbReference type="SAM" id="MobiDB-lite"/>
    </source>
</evidence>
<dbReference type="EMBL" id="JANPWB010000013">
    <property type="protein sequence ID" value="KAJ1105539.1"/>
    <property type="molecule type" value="Genomic_DNA"/>
</dbReference>
<protein>
    <submittedName>
        <fullName evidence="2">Uncharacterized protein</fullName>
    </submittedName>
</protein>
<dbReference type="AlphaFoldDB" id="A0AAV7MQW3"/>
<sequence>MTDPEQVTNMDYILQEIKAVSRRLEDMDTAIPSLTMETKSMRLDIAGFQPRVTGLEHRMATMEDHVHTVLDKDQELLFLCSKLTDLENRSRRDNIRVFGFHLPSFRPPKNDQNSLRPAIGIPEGTSLGTKRKDRTSKLRPNIACLLKHGQPVNSS</sequence>
<evidence type="ECO:0000313" key="2">
    <source>
        <dbReference type="EMBL" id="KAJ1105539.1"/>
    </source>
</evidence>
<proteinExistence type="predicted"/>
<accession>A0AAV7MQW3</accession>
<evidence type="ECO:0000313" key="3">
    <source>
        <dbReference type="Proteomes" id="UP001066276"/>
    </source>
</evidence>
<dbReference type="Proteomes" id="UP001066276">
    <property type="component" value="Chromosome 9"/>
</dbReference>
<organism evidence="2 3">
    <name type="scientific">Pleurodeles waltl</name>
    <name type="common">Iberian ribbed newt</name>
    <dbReference type="NCBI Taxonomy" id="8319"/>
    <lineage>
        <taxon>Eukaryota</taxon>
        <taxon>Metazoa</taxon>
        <taxon>Chordata</taxon>
        <taxon>Craniata</taxon>
        <taxon>Vertebrata</taxon>
        <taxon>Euteleostomi</taxon>
        <taxon>Amphibia</taxon>
        <taxon>Batrachia</taxon>
        <taxon>Caudata</taxon>
        <taxon>Salamandroidea</taxon>
        <taxon>Salamandridae</taxon>
        <taxon>Pleurodelinae</taxon>
        <taxon>Pleurodeles</taxon>
    </lineage>
</organism>